<accession>A0ABW2Z2Q5</accession>
<dbReference type="InterPro" id="IPR000421">
    <property type="entry name" value="FA58C"/>
</dbReference>
<dbReference type="PANTHER" id="PTHR47406:SF2">
    <property type="entry name" value="ALPHA GLUCURONIDASE N-TERMINAL DOMAIN-CONTAINING PROTEIN"/>
    <property type="match status" value="1"/>
</dbReference>
<dbReference type="PANTHER" id="PTHR47406">
    <property type="entry name" value="COAGULATION FACTOR 5/8 TYPE, C-TERMINAL"/>
    <property type="match status" value="1"/>
</dbReference>
<evidence type="ECO:0000313" key="3">
    <source>
        <dbReference type="Proteomes" id="UP001597032"/>
    </source>
</evidence>
<dbReference type="Proteomes" id="UP001597032">
    <property type="component" value="Unassembled WGS sequence"/>
</dbReference>
<reference evidence="3" key="1">
    <citation type="journal article" date="2019" name="Int. J. Syst. Evol. Microbiol.">
        <title>The Global Catalogue of Microorganisms (GCM) 10K type strain sequencing project: providing services to taxonomists for standard genome sequencing and annotation.</title>
        <authorList>
            <consortium name="The Broad Institute Genomics Platform"/>
            <consortium name="The Broad Institute Genome Sequencing Center for Infectious Disease"/>
            <person name="Wu L."/>
            <person name="Ma J."/>
        </authorList>
    </citation>
    <scope>NUCLEOTIDE SEQUENCE [LARGE SCALE GENOMIC DNA]</scope>
    <source>
        <strain evidence="3">CCUG 60022</strain>
    </source>
</reference>
<evidence type="ECO:0000313" key="2">
    <source>
        <dbReference type="EMBL" id="MFD0761123.1"/>
    </source>
</evidence>
<dbReference type="InterPro" id="IPR032287">
    <property type="entry name" value="DUF4838"/>
</dbReference>
<evidence type="ECO:0000259" key="1">
    <source>
        <dbReference type="Pfam" id="PF00754"/>
    </source>
</evidence>
<protein>
    <submittedName>
        <fullName evidence="2">DUF4838 domain-containing protein</fullName>
    </submittedName>
</protein>
<gene>
    <name evidence="2" type="ORF">ACFQZW_03425</name>
</gene>
<feature type="domain" description="F5/8 type C" evidence="1">
    <location>
        <begin position="615"/>
        <end position="731"/>
    </location>
</feature>
<dbReference type="PROSITE" id="PS51257">
    <property type="entry name" value="PROKAR_LIPOPROTEIN"/>
    <property type="match status" value="1"/>
</dbReference>
<organism evidence="2 3">
    <name type="scientific">Lutibacter aestuarii</name>
    <dbReference type="NCBI Taxonomy" id="861111"/>
    <lineage>
        <taxon>Bacteria</taxon>
        <taxon>Pseudomonadati</taxon>
        <taxon>Bacteroidota</taxon>
        <taxon>Flavobacteriia</taxon>
        <taxon>Flavobacteriales</taxon>
        <taxon>Flavobacteriaceae</taxon>
        <taxon>Lutibacter</taxon>
    </lineage>
</organism>
<sequence>MKNNKRLLVTMKNIYIKLLIGFLGIIVISCKNNKQLQLVNNGTSNYEIVIAENFSNEMLAVSEELQAYIQKISTVKIPIVVENKVATNKYKLFLKVEDFNKNKLKIKVEETNNIVISGGSEIALKNAVYEFLEGYLNCKWYTPKVEDIPTQKIISLDKNIDFEYQPNITTRTVHSKLFYENPEFAAKHKVTTNAFPYYVPMARVHTFNKFLPEEVFYKEHPEYYALRGAKRLPTQLCLTNNEVYKIVKDSVASLFHQYPEASVISVSQNDNQQYCTCEKCKAIDEAEGSPSGTMIQFVNKIAADFPNKTISTLAYQYTRKPSKTKPLSNVLITLCSIECDRSAPIEEKCDDFSEDLKGWKQITENIRIWDYTTQFTNFLAPFPNIHTLQPNLQFFKNNNAKWVFEQHSQNPSELFELRSYITAKLLWNPNLDIEELITEFTNGYYKEAGVYVKKYIDLVHKKIQEDKNFFLFLYGDPSQAFDSFLNPELLKQYDSFFNEAEKVAASPEVLERIKCARISVDYAILEACKKGISKDFQLVIFDDKGNKNINPYANEKLINFYETCKKNHITLMNEMGFTIEEYYNGYRKSLEVATIPNIAKGKKVTLLTKPKKYANENPQTLTDGALGGSNFYANWLGFEGNNLEAVIDLEQSNNINSITTAFLQVTNHIVFFPKSVSYYYSNDDINYTKLGTVINDEPLTKTSKINDIKYFKLKFPNVSAKYIKVVAENMKEAPYWHHAAGLPSWIFADEVLIN</sequence>
<dbReference type="RefSeq" id="WP_386781466.1">
    <property type="nucleotide sequence ID" value="NZ_JBHTIC010000005.1"/>
</dbReference>
<dbReference type="SUPFAM" id="SSF49785">
    <property type="entry name" value="Galactose-binding domain-like"/>
    <property type="match status" value="1"/>
</dbReference>
<dbReference type="InterPro" id="IPR008979">
    <property type="entry name" value="Galactose-bd-like_sf"/>
</dbReference>
<dbReference type="Pfam" id="PF00754">
    <property type="entry name" value="F5_F8_type_C"/>
    <property type="match status" value="1"/>
</dbReference>
<dbReference type="EMBL" id="JBHTIC010000005">
    <property type="protein sequence ID" value="MFD0761123.1"/>
    <property type="molecule type" value="Genomic_DNA"/>
</dbReference>
<dbReference type="Pfam" id="PF16126">
    <property type="entry name" value="DUF4838"/>
    <property type="match status" value="1"/>
</dbReference>
<keyword evidence="3" id="KW-1185">Reference proteome</keyword>
<name>A0ABW2Z2Q5_9FLAO</name>
<proteinExistence type="predicted"/>
<comment type="caution">
    <text evidence="2">The sequence shown here is derived from an EMBL/GenBank/DDBJ whole genome shotgun (WGS) entry which is preliminary data.</text>
</comment>
<dbReference type="Gene3D" id="2.60.120.260">
    <property type="entry name" value="Galactose-binding domain-like"/>
    <property type="match status" value="1"/>
</dbReference>